<organism evidence="1 2">
    <name type="scientific">Amborella trichopoda</name>
    <dbReference type="NCBI Taxonomy" id="13333"/>
    <lineage>
        <taxon>Eukaryota</taxon>
        <taxon>Viridiplantae</taxon>
        <taxon>Streptophyta</taxon>
        <taxon>Embryophyta</taxon>
        <taxon>Tracheophyta</taxon>
        <taxon>Spermatophyta</taxon>
        <taxon>Magnoliopsida</taxon>
        <taxon>Amborellales</taxon>
        <taxon>Amborellaceae</taxon>
        <taxon>Amborella</taxon>
    </lineage>
</organism>
<dbReference type="AlphaFoldDB" id="W1PTC8"/>
<dbReference type="Gramene" id="ERN13267">
    <property type="protein sequence ID" value="ERN13267"/>
    <property type="gene ID" value="AMTR_s00041p00014360"/>
</dbReference>
<dbReference type="PANTHER" id="PTHR33601">
    <property type="entry name" value="PROTEIN LITTLE ZIPPER 4"/>
    <property type="match status" value="1"/>
</dbReference>
<sequence length="94" mass="11070">MCFCNFLSPPSSLNPSFAKLRIKKPKVRILIRRRFEEASEMEISNLELYLQNWCIIEENERLRKKALVLDQENRALLSELNKKFSGFNKVVAKP</sequence>
<keyword evidence="2" id="KW-1185">Reference proteome</keyword>
<name>W1PTC8_AMBTC</name>
<dbReference type="OrthoDB" id="1918054at2759"/>
<proteinExistence type="predicted"/>
<reference evidence="2" key="1">
    <citation type="journal article" date="2013" name="Science">
        <title>The Amborella genome and the evolution of flowering plants.</title>
        <authorList>
            <consortium name="Amborella Genome Project"/>
        </authorList>
    </citation>
    <scope>NUCLEOTIDE SEQUENCE [LARGE SCALE GENOMIC DNA]</scope>
</reference>
<dbReference type="KEGG" id="atr:18441546"/>
<dbReference type="OMA" id="DSKWDSS"/>
<dbReference type="InterPro" id="IPR039312">
    <property type="entry name" value="ZPR"/>
</dbReference>
<evidence type="ECO:0000313" key="2">
    <source>
        <dbReference type="Proteomes" id="UP000017836"/>
    </source>
</evidence>
<dbReference type="HOGENOM" id="CLU_162242_0_0_1"/>
<dbReference type="PANTHER" id="PTHR33601:SF1">
    <property type="entry name" value="PROTEIN LITTLE ZIPPER 4"/>
    <property type="match status" value="1"/>
</dbReference>
<protein>
    <submittedName>
        <fullName evidence="1">Uncharacterized protein</fullName>
    </submittedName>
</protein>
<evidence type="ECO:0000313" key="1">
    <source>
        <dbReference type="EMBL" id="ERN13267.1"/>
    </source>
</evidence>
<dbReference type="Proteomes" id="UP000017836">
    <property type="component" value="Unassembled WGS sequence"/>
</dbReference>
<dbReference type="STRING" id="13333.W1PTC8"/>
<accession>W1PTC8</accession>
<dbReference type="EMBL" id="KI392588">
    <property type="protein sequence ID" value="ERN13267.1"/>
    <property type="molecule type" value="Genomic_DNA"/>
</dbReference>
<gene>
    <name evidence="1" type="ORF">AMTR_s00041p00014360</name>
</gene>
<dbReference type="eggNOG" id="ENOG502S4ZT">
    <property type="taxonomic scope" value="Eukaryota"/>
</dbReference>